<dbReference type="RefSeq" id="WP_248937894.1">
    <property type="nucleotide sequence ID" value="NZ_JAKILF010000018.1"/>
</dbReference>
<dbReference type="NCBIfam" id="TIGR00254">
    <property type="entry name" value="GGDEF"/>
    <property type="match status" value="1"/>
</dbReference>
<dbReference type="Pfam" id="PF00990">
    <property type="entry name" value="GGDEF"/>
    <property type="match status" value="1"/>
</dbReference>
<feature type="domain" description="GGDEF" evidence="4">
    <location>
        <begin position="171"/>
        <end position="301"/>
    </location>
</feature>
<evidence type="ECO:0000256" key="2">
    <source>
        <dbReference type="ARBA" id="ARBA00034247"/>
    </source>
</evidence>
<feature type="transmembrane region" description="Helical" evidence="3">
    <location>
        <begin position="112"/>
        <end position="131"/>
    </location>
</feature>
<dbReference type="PROSITE" id="PS50887">
    <property type="entry name" value="GGDEF"/>
    <property type="match status" value="1"/>
</dbReference>
<dbReference type="InterPro" id="IPR043128">
    <property type="entry name" value="Rev_trsase/Diguanyl_cyclase"/>
</dbReference>
<accession>A0ABV7GDU2</accession>
<keyword evidence="6" id="KW-1185">Reference proteome</keyword>
<keyword evidence="3" id="KW-0472">Membrane</keyword>
<evidence type="ECO:0000256" key="3">
    <source>
        <dbReference type="SAM" id="Phobius"/>
    </source>
</evidence>
<comment type="caution">
    <text evidence="5">The sequence shown here is derived from an EMBL/GenBank/DDBJ whole genome shotgun (WGS) entry which is preliminary data.</text>
</comment>
<sequence>MSFSVYRIYSELYGIASVLTLSAMVLAWSAWLEWRDKPSLRMKQISLGVASLAVCFACYTMGYKGMIYIFPISFIYFMLFPWLQALIFTACFCVVALYAGSFTEPMPVWARYSFAVFNNLIFAALLARVVAKQKAMLIDVAQTDELTGCLNRKALIPDLQQAIDDFHQKDKRSVILLIDIDHFKSINDTYGHLYGDLVLQSFAQHIKLLLPEDTRVYRYGGEEFLVLLNGYKINKAIALANPMLQMILPGDQRWPPLRVTCSIGIAAFSKGNSLEFWLKHADEALYEAKSQGRNRVKLADALNTQLA</sequence>
<protein>
    <recommendedName>
        <fullName evidence="1">diguanylate cyclase</fullName>
        <ecNumber evidence="1">2.7.7.65</ecNumber>
    </recommendedName>
</protein>
<dbReference type="CDD" id="cd01949">
    <property type="entry name" value="GGDEF"/>
    <property type="match status" value="1"/>
</dbReference>
<gene>
    <name evidence="5" type="ORF">ACFOE0_08145</name>
</gene>
<feature type="transmembrane region" description="Helical" evidence="3">
    <location>
        <begin position="12"/>
        <end position="32"/>
    </location>
</feature>
<dbReference type="EC" id="2.7.7.65" evidence="1"/>
<name>A0ABV7GDU2_9GAMM</name>
<evidence type="ECO:0000259" key="4">
    <source>
        <dbReference type="PROSITE" id="PS50887"/>
    </source>
</evidence>
<evidence type="ECO:0000256" key="1">
    <source>
        <dbReference type="ARBA" id="ARBA00012528"/>
    </source>
</evidence>
<dbReference type="SUPFAM" id="SSF55073">
    <property type="entry name" value="Nucleotide cyclase"/>
    <property type="match status" value="1"/>
</dbReference>
<reference evidence="6" key="1">
    <citation type="journal article" date="2019" name="Int. J. Syst. Evol. Microbiol.">
        <title>The Global Catalogue of Microorganisms (GCM) 10K type strain sequencing project: providing services to taxonomists for standard genome sequencing and annotation.</title>
        <authorList>
            <consortium name="The Broad Institute Genomics Platform"/>
            <consortium name="The Broad Institute Genome Sequencing Center for Infectious Disease"/>
            <person name="Wu L."/>
            <person name="Ma J."/>
        </authorList>
    </citation>
    <scope>NUCLEOTIDE SEQUENCE [LARGE SCALE GENOMIC DNA]</scope>
    <source>
        <strain evidence="6">KCTC 52277</strain>
    </source>
</reference>
<dbReference type="Gene3D" id="3.30.70.270">
    <property type="match status" value="1"/>
</dbReference>
<dbReference type="GO" id="GO:0052621">
    <property type="term" value="F:diguanylate cyclase activity"/>
    <property type="evidence" value="ECO:0007669"/>
    <property type="project" value="UniProtKB-EC"/>
</dbReference>
<keyword evidence="3" id="KW-1133">Transmembrane helix</keyword>
<feature type="transmembrane region" description="Helical" evidence="3">
    <location>
        <begin position="74"/>
        <end position="100"/>
    </location>
</feature>
<proteinExistence type="predicted"/>
<dbReference type="PANTHER" id="PTHR45138:SF9">
    <property type="entry name" value="DIGUANYLATE CYCLASE DGCM-RELATED"/>
    <property type="match status" value="1"/>
</dbReference>
<dbReference type="PANTHER" id="PTHR45138">
    <property type="entry name" value="REGULATORY COMPONENTS OF SENSORY TRANSDUCTION SYSTEM"/>
    <property type="match status" value="1"/>
</dbReference>
<dbReference type="Proteomes" id="UP001595621">
    <property type="component" value="Unassembled WGS sequence"/>
</dbReference>
<feature type="transmembrane region" description="Helical" evidence="3">
    <location>
        <begin position="44"/>
        <end position="62"/>
    </location>
</feature>
<dbReference type="SMART" id="SM00267">
    <property type="entry name" value="GGDEF"/>
    <property type="match status" value="1"/>
</dbReference>
<dbReference type="EMBL" id="JBHRTD010000008">
    <property type="protein sequence ID" value="MFC3138160.1"/>
    <property type="molecule type" value="Genomic_DNA"/>
</dbReference>
<evidence type="ECO:0000313" key="5">
    <source>
        <dbReference type="EMBL" id="MFC3138160.1"/>
    </source>
</evidence>
<keyword evidence="3" id="KW-0812">Transmembrane</keyword>
<dbReference type="InterPro" id="IPR050469">
    <property type="entry name" value="Diguanylate_Cyclase"/>
</dbReference>
<dbReference type="InterPro" id="IPR000160">
    <property type="entry name" value="GGDEF_dom"/>
</dbReference>
<organism evidence="5 6">
    <name type="scientific">Shewanella submarina</name>
    <dbReference type="NCBI Taxonomy" id="2016376"/>
    <lineage>
        <taxon>Bacteria</taxon>
        <taxon>Pseudomonadati</taxon>
        <taxon>Pseudomonadota</taxon>
        <taxon>Gammaproteobacteria</taxon>
        <taxon>Alteromonadales</taxon>
        <taxon>Shewanellaceae</taxon>
        <taxon>Shewanella</taxon>
    </lineage>
</organism>
<evidence type="ECO:0000313" key="6">
    <source>
        <dbReference type="Proteomes" id="UP001595621"/>
    </source>
</evidence>
<keyword evidence="5" id="KW-0808">Transferase</keyword>
<comment type="catalytic activity">
    <reaction evidence="2">
        <text>2 GTP = 3',3'-c-di-GMP + 2 diphosphate</text>
        <dbReference type="Rhea" id="RHEA:24898"/>
        <dbReference type="ChEBI" id="CHEBI:33019"/>
        <dbReference type="ChEBI" id="CHEBI:37565"/>
        <dbReference type="ChEBI" id="CHEBI:58805"/>
        <dbReference type="EC" id="2.7.7.65"/>
    </reaction>
</comment>
<keyword evidence="5" id="KW-0548">Nucleotidyltransferase</keyword>
<dbReference type="InterPro" id="IPR029787">
    <property type="entry name" value="Nucleotide_cyclase"/>
</dbReference>